<dbReference type="GO" id="GO:0003723">
    <property type="term" value="F:RNA binding"/>
    <property type="evidence" value="ECO:0007669"/>
    <property type="project" value="UniProtKB-KW"/>
</dbReference>
<dbReference type="GO" id="GO:0110155">
    <property type="term" value="P:NAD-cap decapping"/>
    <property type="evidence" value="ECO:0007669"/>
    <property type="project" value="TreeGrafter"/>
</dbReference>
<protein>
    <recommendedName>
        <fullName evidence="2">Decapping nuclease</fullName>
        <ecNumber evidence="2">3.6.1.-</ecNumber>
    </recommendedName>
</protein>
<feature type="domain" description="RAI1-like" evidence="3">
    <location>
        <begin position="21"/>
        <end position="345"/>
    </location>
</feature>
<dbReference type="GO" id="GO:0000956">
    <property type="term" value="P:nuclear-transcribed mRNA catabolic process"/>
    <property type="evidence" value="ECO:0007669"/>
    <property type="project" value="TreeGrafter"/>
</dbReference>
<keyword evidence="2" id="KW-0539">Nucleus</keyword>
<dbReference type="AlphaFoldDB" id="A0A699YSE0"/>
<dbReference type="EMBL" id="BLLF01000579">
    <property type="protein sequence ID" value="GFH13133.1"/>
    <property type="molecule type" value="Genomic_DNA"/>
</dbReference>
<keyword evidence="2" id="KW-0694">RNA-binding</keyword>
<dbReference type="GO" id="GO:0034353">
    <property type="term" value="F:mRNA 5'-diphosphatase activity"/>
    <property type="evidence" value="ECO:0007669"/>
    <property type="project" value="TreeGrafter"/>
</dbReference>
<evidence type="ECO:0000313" key="5">
    <source>
        <dbReference type="Proteomes" id="UP000485058"/>
    </source>
</evidence>
<dbReference type="PANTHER" id="PTHR12395">
    <property type="entry name" value="DOM-3 RELATED"/>
    <property type="match status" value="1"/>
</dbReference>
<gene>
    <name evidence="4" type="ORF">HaLaN_08957</name>
</gene>
<sequence>MELDVAQWLRADAPRLVPVVRPRYICCWSKASDLDGGDYHFGSTAGLATYTAPVLPADLNEGYPDSFVRKPPANQGTSVSVEVVVQAAIYAATSLEPQQPAADPLAMLRDVSIVTFRNNLNKILGTPLNLRDGWVVDGCWSHPGVLYLNMVQRPEDEPRFPDADRFEYYGYKFEQLCSVAPAPAPAAPHNPGPGPEPVVDATSEFSALVRLGLGKHRILMAAEVDCSTSDQAAEEVQLERLRELKTFKLPEHKGQERTLKGSKWPRWWLQSFLAGVPVIVAGGRDAEGTLRRVEELPVAQLPSQAAAAGCQWDAWQMLRWGEDCLAWMLSVARRMPEQHIRFAYSPAGPAPWQRSGQAPAATPPITAVCVQDGSLPALLKAVLAVPN</sequence>
<dbReference type="GO" id="GO:0004518">
    <property type="term" value="F:nuclease activity"/>
    <property type="evidence" value="ECO:0007669"/>
    <property type="project" value="UniProtKB-KW"/>
</dbReference>
<name>A0A699YSE0_HAELA</name>
<comment type="function">
    <text evidence="2">Decapping enzyme for NAD-capped RNAs: specifically hydrolyzes the nicotinamide adenine dinucleotide (NAD) cap from a subset of RNAs by removing the entire NAD moiety from the 5'-end of an NAD-capped RNA.</text>
</comment>
<comment type="subcellular location">
    <subcellularLocation>
        <location evidence="2">Nucleus</location>
    </subcellularLocation>
</comment>
<dbReference type="PANTHER" id="PTHR12395:SF9">
    <property type="entry name" value="DECAPPING AND EXORIBONUCLEASE PROTEIN"/>
    <property type="match status" value="1"/>
</dbReference>
<organism evidence="4 5">
    <name type="scientific">Haematococcus lacustris</name>
    <name type="common">Green alga</name>
    <name type="synonym">Haematococcus pluvialis</name>
    <dbReference type="NCBI Taxonomy" id="44745"/>
    <lineage>
        <taxon>Eukaryota</taxon>
        <taxon>Viridiplantae</taxon>
        <taxon>Chlorophyta</taxon>
        <taxon>core chlorophytes</taxon>
        <taxon>Chlorophyceae</taxon>
        <taxon>CS clade</taxon>
        <taxon>Chlamydomonadales</taxon>
        <taxon>Haematococcaceae</taxon>
        <taxon>Haematococcus</taxon>
    </lineage>
</organism>
<dbReference type="InterPro" id="IPR013961">
    <property type="entry name" value="RAI1"/>
</dbReference>
<comment type="cofactor">
    <cofactor evidence="2">
        <name>a divalent metal cation</name>
        <dbReference type="ChEBI" id="CHEBI:60240"/>
    </cofactor>
</comment>
<evidence type="ECO:0000313" key="4">
    <source>
        <dbReference type="EMBL" id="GFH13133.1"/>
    </source>
</evidence>
<comment type="caution">
    <text evidence="4">The sequence shown here is derived from an EMBL/GenBank/DDBJ whole genome shotgun (WGS) entry which is preliminary data.</text>
</comment>
<evidence type="ECO:0000256" key="1">
    <source>
        <dbReference type="ARBA" id="ARBA00006562"/>
    </source>
</evidence>
<reference evidence="4 5" key="1">
    <citation type="submission" date="2020-02" db="EMBL/GenBank/DDBJ databases">
        <title>Draft genome sequence of Haematococcus lacustris strain NIES-144.</title>
        <authorList>
            <person name="Morimoto D."/>
            <person name="Nakagawa S."/>
            <person name="Yoshida T."/>
            <person name="Sawayama S."/>
        </authorList>
    </citation>
    <scope>NUCLEOTIDE SEQUENCE [LARGE SCALE GENOMIC DNA]</scope>
    <source>
        <strain evidence="4 5">NIES-144</strain>
    </source>
</reference>
<keyword evidence="5" id="KW-1185">Reference proteome</keyword>
<evidence type="ECO:0000256" key="2">
    <source>
        <dbReference type="RuleBase" id="RU367113"/>
    </source>
</evidence>
<keyword evidence="2" id="KW-0479">Metal-binding</keyword>
<keyword evidence="2" id="KW-0540">Nuclease</keyword>
<proteinExistence type="inferred from homology"/>
<accession>A0A699YSE0</accession>
<dbReference type="Pfam" id="PF08652">
    <property type="entry name" value="RAI1"/>
    <property type="match status" value="1"/>
</dbReference>
<comment type="similarity">
    <text evidence="1 2">Belongs to the DXO/Dom3Z family.</text>
</comment>
<dbReference type="Proteomes" id="UP000485058">
    <property type="component" value="Unassembled WGS sequence"/>
</dbReference>
<keyword evidence="2" id="KW-0547">Nucleotide-binding</keyword>
<keyword evidence="2" id="KW-0378">Hydrolase</keyword>
<dbReference type="GO" id="GO:0046872">
    <property type="term" value="F:metal ion binding"/>
    <property type="evidence" value="ECO:0007669"/>
    <property type="project" value="UniProtKB-KW"/>
</dbReference>
<dbReference type="EC" id="3.6.1.-" evidence="2"/>
<evidence type="ECO:0000259" key="3">
    <source>
        <dbReference type="Pfam" id="PF08652"/>
    </source>
</evidence>
<dbReference type="GO" id="GO:0000166">
    <property type="term" value="F:nucleotide binding"/>
    <property type="evidence" value="ECO:0007669"/>
    <property type="project" value="UniProtKB-KW"/>
</dbReference>
<dbReference type="GO" id="GO:0005634">
    <property type="term" value="C:nucleus"/>
    <property type="evidence" value="ECO:0007669"/>
    <property type="project" value="UniProtKB-SubCell"/>
</dbReference>
<dbReference type="GO" id="GO:0005829">
    <property type="term" value="C:cytosol"/>
    <property type="evidence" value="ECO:0007669"/>
    <property type="project" value="TreeGrafter"/>
</dbReference>
<dbReference type="InterPro" id="IPR039039">
    <property type="entry name" value="RAI1-like_fam"/>
</dbReference>